<dbReference type="Proteomes" id="UP001345963">
    <property type="component" value="Unassembled WGS sequence"/>
</dbReference>
<name>A0ABU7A922_9TELE</name>
<proteinExistence type="predicted"/>
<comment type="caution">
    <text evidence="2">The sequence shown here is derived from an EMBL/GenBank/DDBJ whole genome shotgun (WGS) entry which is preliminary data.</text>
</comment>
<evidence type="ECO:0000256" key="1">
    <source>
        <dbReference type="SAM" id="MobiDB-lite"/>
    </source>
</evidence>
<protein>
    <submittedName>
        <fullName evidence="2">Uncharacterized protein</fullName>
    </submittedName>
</protein>
<dbReference type="EMBL" id="JAHUTI010008354">
    <property type="protein sequence ID" value="MED6234468.1"/>
    <property type="molecule type" value="Genomic_DNA"/>
</dbReference>
<keyword evidence="3" id="KW-1185">Reference proteome</keyword>
<evidence type="ECO:0000313" key="2">
    <source>
        <dbReference type="EMBL" id="MED6234468.1"/>
    </source>
</evidence>
<organism evidence="2 3">
    <name type="scientific">Ataeniobius toweri</name>
    <dbReference type="NCBI Taxonomy" id="208326"/>
    <lineage>
        <taxon>Eukaryota</taxon>
        <taxon>Metazoa</taxon>
        <taxon>Chordata</taxon>
        <taxon>Craniata</taxon>
        <taxon>Vertebrata</taxon>
        <taxon>Euteleostomi</taxon>
        <taxon>Actinopterygii</taxon>
        <taxon>Neopterygii</taxon>
        <taxon>Teleostei</taxon>
        <taxon>Neoteleostei</taxon>
        <taxon>Acanthomorphata</taxon>
        <taxon>Ovalentaria</taxon>
        <taxon>Atherinomorphae</taxon>
        <taxon>Cyprinodontiformes</taxon>
        <taxon>Goodeidae</taxon>
        <taxon>Ataeniobius</taxon>
    </lineage>
</organism>
<sequence>MSELDIMINSEKVCNEDTSESKLSLAGQGETVHSLRGAALCHSLLLKKEKNTRVTASWVWLHTVSQIQVPLNKTGFSHILIQPTHPHVASKDTKISWGANGLLPRTPPHTHTHTQVPAQSA</sequence>
<gene>
    <name evidence="2" type="ORF">ATANTOWER_030748</name>
</gene>
<accession>A0ABU7A922</accession>
<reference evidence="2 3" key="1">
    <citation type="submission" date="2021-07" db="EMBL/GenBank/DDBJ databases">
        <authorList>
            <person name="Palmer J.M."/>
        </authorList>
    </citation>
    <scope>NUCLEOTIDE SEQUENCE [LARGE SCALE GENOMIC DNA]</scope>
    <source>
        <strain evidence="2 3">AT_MEX2019</strain>
        <tissue evidence="2">Muscle</tissue>
    </source>
</reference>
<feature type="region of interest" description="Disordered" evidence="1">
    <location>
        <begin position="99"/>
        <end position="121"/>
    </location>
</feature>
<evidence type="ECO:0000313" key="3">
    <source>
        <dbReference type="Proteomes" id="UP001345963"/>
    </source>
</evidence>